<dbReference type="OrthoDB" id="5851036at2759"/>
<evidence type="ECO:0000313" key="2">
    <source>
        <dbReference type="EMBL" id="KJH49936.1"/>
    </source>
</evidence>
<sequence length="345" mass="38789">MITEEAVDSNCSVAKTMPETLALIGFVAVDNPKCSYGGITEEAVDSNCSVAKTMPETLALIGFVAVDNPKCSYGFPAEDLVYEKAIAECCVIKESGSLNGGILLKCVDKQLVECIWNGWLTPNTFSSIIQTPFDEVYNAQLNDEGYIGPYEEIYSIQKTSTASIDPRLPLNRHAGYIVIGFKLLDDSSKQQTLEKSWLSWSGAREIYKYSPRTWNLRRISLQKYKPMGRISSQLFAYILMCEFGSILHPSNTIQALDMCERLRVRNCGHIALYQVHTTYCSTTSNAKKMPTSSSATMKRQTMMRGFSQDVEAIPPECTADRRNRLRQSRDHSFQHPCSNFNSYQY</sequence>
<keyword evidence="3" id="KW-1185">Reference proteome</keyword>
<dbReference type="PANTHER" id="PTHR22198:SF1">
    <property type="entry name" value="FERM DOMAIN-CONTAINING PROTEIN"/>
    <property type="match status" value="1"/>
</dbReference>
<evidence type="ECO:0000259" key="1">
    <source>
        <dbReference type="Pfam" id="PF23672"/>
    </source>
</evidence>
<gene>
    <name evidence="2" type="ORF">DICVIV_03883</name>
</gene>
<accession>A0A0D8Y5U0</accession>
<feature type="domain" description="DUF7153" evidence="1">
    <location>
        <begin position="100"/>
        <end position="275"/>
    </location>
</feature>
<reference evidence="3" key="2">
    <citation type="journal article" date="2016" name="Sci. Rep.">
        <title>Dictyocaulus viviparus genome, variome and transcriptome elucidate lungworm biology and support future intervention.</title>
        <authorList>
            <person name="McNulty S.N."/>
            <person name="Strube C."/>
            <person name="Rosa B.A."/>
            <person name="Martin J.C."/>
            <person name="Tyagi R."/>
            <person name="Choi Y.J."/>
            <person name="Wang Q."/>
            <person name="Hallsworth Pepin K."/>
            <person name="Zhang X."/>
            <person name="Ozersky P."/>
            <person name="Wilson R.K."/>
            <person name="Sternberg P.W."/>
            <person name="Gasser R.B."/>
            <person name="Mitreva M."/>
        </authorList>
    </citation>
    <scope>NUCLEOTIDE SEQUENCE [LARGE SCALE GENOMIC DNA]</scope>
    <source>
        <strain evidence="3">HannoverDv2000</strain>
    </source>
</reference>
<organism evidence="2 3">
    <name type="scientific">Dictyocaulus viviparus</name>
    <name type="common">Bovine lungworm</name>
    <dbReference type="NCBI Taxonomy" id="29172"/>
    <lineage>
        <taxon>Eukaryota</taxon>
        <taxon>Metazoa</taxon>
        <taxon>Ecdysozoa</taxon>
        <taxon>Nematoda</taxon>
        <taxon>Chromadorea</taxon>
        <taxon>Rhabditida</taxon>
        <taxon>Rhabditina</taxon>
        <taxon>Rhabditomorpha</taxon>
        <taxon>Strongyloidea</taxon>
        <taxon>Metastrongylidae</taxon>
        <taxon>Dictyocaulus</taxon>
    </lineage>
</organism>
<dbReference type="PANTHER" id="PTHR22198">
    <property type="entry name" value="FERM DOMAIN-CONTAINING PROTEIN"/>
    <property type="match status" value="1"/>
</dbReference>
<reference evidence="2 3" key="1">
    <citation type="submission" date="2013-11" db="EMBL/GenBank/DDBJ databases">
        <title>Draft genome of the bovine lungworm Dictyocaulus viviparus.</title>
        <authorList>
            <person name="Mitreva M."/>
        </authorList>
    </citation>
    <scope>NUCLEOTIDE SEQUENCE [LARGE SCALE GENOMIC DNA]</scope>
    <source>
        <strain evidence="2 3">HannoverDv2000</strain>
    </source>
</reference>
<name>A0A0D8Y5U0_DICVI</name>
<dbReference type="STRING" id="29172.A0A0D8Y5U0"/>
<dbReference type="EMBL" id="KN716219">
    <property type="protein sequence ID" value="KJH49936.1"/>
    <property type="molecule type" value="Genomic_DNA"/>
</dbReference>
<dbReference type="Proteomes" id="UP000053766">
    <property type="component" value="Unassembled WGS sequence"/>
</dbReference>
<proteinExistence type="predicted"/>
<evidence type="ECO:0000313" key="3">
    <source>
        <dbReference type="Proteomes" id="UP000053766"/>
    </source>
</evidence>
<dbReference type="InterPro" id="IPR055577">
    <property type="entry name" value="DUF7153"/>
</dbReference>
<dbReference type="Pfam" id="PF23672">
    <property type="entry name" value="DUF7153"/>
    <property type="match status" value="1"/>
</dbReference>
<dbReference type="AlphaFoldDB" id="A0A0D8Y5U0"/>
<protein>
    <recommendedName>
        <fullName evidence="1">DUF7153 domain-containing protein</fullName>
    </recommendedName>
</protein>